<evidence type="ECO:0000313" key="4">
    <source>
        <dbReference type="Proteomes" id="UP000193467"/>
    </source>
</evidence>
<keyword evidence="1 3" id="KW-0808">Transferase</keyword>
<dbReference type="GO" id="GO:0016747">
    <property type="term" value="F:acyltransferase activity, transferring groups other than amino-acyl groups"/>
    <property type="evidence" value="ECO:0007669"/>
    <property type="project" value="TreeGrafter"/>
</dbReference>
<dbReference type="PANTHER" id="PTHR31642:SF11">
    <property type="entry name" value="SHIKIMATE O-HYDROXYCINNAMOYLTRANSFERASE"/>
    <property type="match status" value="1"/>
</dbReference>
<sequence>MASASSSNSSVVGSKPLPSSYTTHQLGPIDHQLPPFIPVACIYLYRHPIDSLKLRNALAVLLDTYPHLTGRIGIRADGAPEVERIGTGVDFITATWPEDIELSSSTVVTDLPDGGNALLAPFAPSTTGPPAVPILSIQHTSFPNGAVALGIRVLHCCCDAAGYFLLVRHLAEVYRTGGIAEPPVINSFLAEVQFSDEEREEVLSIESSGSSVTETQPTFVPPTSPPAGRILRFTKSELEKIKAAATPSNGWISTFDALSALIYQRIYRARCSLGQTNATAFLSSIDQRAASRLNFPPNYFPNGITAPTFELAPSELADAPLSTIATRVHDFLRSEDSDHILSMLKWFTAQPNKSKSLSRFPVDRPGFMISQWTNVKTYEGVSFEDEDPLLVATPFTPISLLNGLAYTLPRKDGDGLELAIALSENVWEVLDRTGGFEV</sequence>
<evidence type="ECO:0000256" key="2">
    <source>
        <dbReference type="ARBA" id="ARBA00023315"/>
    </source>
</evidence>
<reference evidence="3 4" key="1">
    <citation type="submission" date="2016-07" db="EMBL/GenBank/DDBJ databases">
        <title>Pervasive Adenine N6-methylation of Active Genes in Fungi.</title>
        <authorList>
            <consortium name="DOE Joint Genome Institute"/>
            <person name="Mondo S.J."/>
            <person name="Dannebaum R.O."/>
            <person name="Kuo R.C."/>
            <person name="Labutti K."/>
            <person name="Haridas S."/>
            <person name="Kuo A."/>
            <person name="Salamov A."/>
            <person name="Ahrendt S.R."/>
            <person name="Lipzen A."/>
            <person name="Sullivan W."/>
            <person name="Andreopoulos W.B."/>
            <person name="Clum A."/>
            <person name="Lindquist E."/>
            <person name="Daum C."/>
            <person name="Ramamoorthy G.K."/>
            <person name="Gryganskyi A."/>
            <person name="Culley D."/>
            <person name="Magnuson J.K."/>
            <person name="James T.Y."/>
            <person name="O'Malley M.A."/>
            <person name="Stajich J.E."/>
            <person name="Spatafora J.W."/>
            <person name="Visel A."/>
            <person name="Grigoriev I.V."/>
        </authorList>
    </citation>
    <scope>NUCLEOTIDE SEQUENCE [LARGE SCALE GENOMIC DNA]</scope>
    <source>
        <strain evidence="3 4">62-1032</strain>
    </source>
</reference>
<keyword evidence="2" id="KW-0012">Acyltransferase</keyword>
<dbReference type="STRING" id="106004.A0A1Y2FGA5"/>
<dbReference type="InterPro" id="IPR023213">
    <property type="entry name" value="CAT-like_dom_sf"/>
</dbReference>
<proteinExistence type="predicted"/>
<dbReference type="InParanoid" id="A0A1Y2FGA5"/>
<accession>A0A1Y2FGA5</accession>
<keyword evidence="4" id="KW-1185">Reference proteome</keyword>
<organism evidence="3 4">
    <name type="scientific">Leucosporidium creatinivorum</name>
    <dbReference type="NCBI Taxonomy" id="106004"/>
    <lineage>
        <taxon>Eukaryota</taxon>
        <taxon>Fungi</taxon>
        <taxon>Dikarya</taxon>
        <taxon>Basidiomycota</taxon>
        <taxon>Pucciniomycotina</taxon>
        <taxon>Microbotryomycetes</taxon>
        <taxon>Leucosporidiales</taxon>
        <taxon>Leucosporidium</taxon>
    </lineage>
</organism>
<dbReference type="OrthoDB" id="1862401at2759"/>
<dbReference type="Gene3D" id="3.30.559.10">
    <property type="entry name" value="Chloramphenicol acetyltransferase-like domain"/>
    <property type="match status" value="2"/>
</dbReference>
<evidence type="ECO:0000313" key="3">
    <source>
        <dbReference type="EMBL" id="ORY82961.1"/>
    </source>
</evidence>
<name>A0A1Y2FGA5_9BASI</name>
<gene>
    <name evidence="3" type="ORF">BCR35DRAFT_303618</name>
</gene>
<dbReference type="InterPro" id="IPR050317">
    <property type="entry name" value="Plant_Fungal_Acyltransferase"/>
</dbReference>
<dbReference type="Proteomes" id="UP000193467">
    <property type="component" value="Unassembled WGS sequence"/>
</dbReference>
<dbReference type="Pfam" id="PF02458">
    <property type="entry name" value="Transferase"/>
    <property type="match status" value="1"/>
</dbReference>
<comment type="caution">
    <text evidence="3">The sequence shown here is derived from an EMBL/GenBank/DDBJ whole genome shotgun (WGS) entry which is preliminary data.</text>
</comment>
<protein>
    <submittedName>
        <fullName evidence="3">Transferase</fullName>
    </submittedName>
</protein>
<evidence type="ECO:0000256" key="1">
    <source>
        <dbReference type="ARBA" id="ARBA00022679"/>
    </source>
</evidence>
<dbReference type="AlphaFoldDB" id="A0A1Y2FGA5"/>
<dbReference type="EMBL" id="MCGR01000020">
    <property type="protein sequence ID" value="ORY82961.1"/>
    <property type="molecule type" value="Genomic_DNA"/>
</dbReference>
<dbReference type="PANTHER" id="PTHR31642">
    <property type="entry name" value="TRICHOTHECENE 3-O-ACETYLTRANSFERASE"/>
    <property type="match status" value="1"/>
</dbReference>